<keyword evidence="6 9" id="KW-0378">Hydrolase</keyword>
<evidence type="ECO:0000256" key="4">
    <source>
        <dbReference type="ARBA" id="ARBA00022670"/>
    </source>
</evidence>
<evidence type="ECO:0000256" key="3">
    <source>
        <dbReference type="ARBA" id="ARBA00022438"/>
    </source>
</evidence>
<dbReference type="AlphaFoldDB" id="A0A845QUT6"/>
<keyword evidence="3 9" id="KW-0031">Aminopeptidase</keyword>
<evidence type="ECO:0000256" key="10">
    <source>
        <dbReference type="RuleBase" id="RU004387"/>
    </source>
</evidence>
<dbReference type="Gene3D" id="3.40.630.10">
    <property type="entry name" value="Zn peptidases"/>
    <property type="match status" value="1"/>
</dbReference>
<gene>
    <name evidence="11" type="ORF">D3Z33_02885</name>
</gene>
<evidence type="ECO:0000256" key="9">
    <source>
        <dbReference type="RuleBase" id="RU004386"/>
    </source>
</evidence>
<dbReference type="PRINTS" id="PR00932">
    <property type="entry name" value="AMINO1PTASE"/>
</dbReference>
<organism evidence="11 12">
    <name type="scientific">Senegalia massiliensis</name>
    <dbReference type="NCBI Taxonomy" id="1720316"/>
    <lineage>
        <taxon>Bacteria</taxon>
        <taxon>Bacillati</taxon>
        <taxon>Bacillota</taxon>
        <taxon>Clostridia</taxon>
        <taxon>Eubacteriales</taxon>
        <taxon>Clostridiaceae</taxon>
        <taxon>Senegalia</taxon>
    </lineage>
</organism>
<evidence type="ECO:0000256" key="1">
    <source>
        <dbReference type="ARBA" id="ARBA00001947"/>
    </source>
</evidence>
<evidence type="ECO:0000256" key="7">
    <source>
        <dbReference type="ARBA" id="ARBA00022833"/>
    </source>
</evidence>
<dbReference type="SUPFAM" id="SSF53187">
    <property type="entry name" value="Zn-dependent exopeptidases"/>
    <property type="match status" value="1"/>
</dbReference>
<dbReference type="InterPro" id="IPR023358">
    <property type="entry name" value="Peptidase_M18_dom2"/>
</dbReference>
<comment type="caution">
    <text evidence="11">The sequence shown here is derived from an EMBL/GenBank/DDBJ whole genome shotgun (WGS) entry which is preliminary data.</text>
</comment>
<keyword evidence="8 9" id="KW-0482">Metalloprotease</keyword>
<dbReference type="GO" id="GO:0004177">
    <property type="term" value="F:aminopeptidase activity"/>
    <property type="evidence" value="ECO:0007669"/>
    <property type="project" value="UniProtKB-KW"/>
</dbReference>
<protein>
    <recommendedName>
        <fullName evidence="10">M18 family aminopeptidase</fullName>
        <ecNumber evidence="10">3.4.11.-</ecNumber>
    </recommendedName>
</protein>
<dbReference type="GO" id="GO:0005737">
    <property type="term" value="C:cytoplasm"/>
    <property type="evidence" value="ECO:0007669"/>
    <property type="project" value="UniProtKB-ARBA"/>
</dbReference>
<accession>A0A845QUT6</accession>
<keyword evidence="4 9" id="KW-0645">Protease</keyword>
<dbReference type="GO" id="GO:0008237">
    <property type="term" value="F:metallopeptidase activity"/>
    <property type="evidence" value="ECO:0007669"/>
    <property type="project" value="UniProtKB-KW"/>
</dbReference>
<evidence type="ECO:0000256" key="8">
    <source>
        <dbReference type="ARBA" id="ARBA00023049"/>
    </source>
</evidence>
<evidence type="ECO:0000256" key="6">
    <source>
        <dbReference type="ARBA" id="ARBA00022801"/>
    </source>
</evidence>
<proteinExistence type="inferred from homology"/>
<evidence type="ECO:0000313" key="12">
    <source>
        <dbReference type="Proteomes" id="UP000467132"/>
    </source>
</evidence>
<dbReference type="Proteomes" id="UP000467132">
    <property type="component" value="Unassembled WGS sequence"/>
</dbReference>
<keyword evidence="5 9" id="KW-0479">Metal-binding</keyword>
<dbReference type="PANTHER" id="PTHR28570">
    <property type="entry name" value="ASPARTYL AMINOPEPTIDASE"/>
    <property type="match status" value="1"/>
</dbReference>
<keyword evidence="7 9" id="KW-0862">Zinc</keyword>
<dbReference type="RefSeq" id="WP_160196291.1">
    <property type="nucleotide sequence ID" value="NZ_QXXA01000004.1"/>
</dbReference>
<evidence type="ECO:0000313" key="11">
    <source>
        <dbReference type="EMBL" id="NBI05800.1"/>
    </source>
</evidence>
<dbReference type="Pfam" id="PF02127">
    <property type="entry name" value="Peptidase_M18"/>
    <property type="match status" value="1"/>
</dbReference>
<dbReference type="GO" id="GO:0006508">
    <property type="term" value="P:proteolysis"/>
    <property type="evidence" value="ECO:0007669"/>
    <property type="project" value="UniProtKB-KW"/>
</dbReference>
<keyword evidence="12" id="KW-1185">Reference proteome</keyword>
<dbReference type="EMBL" id="QXXA01000004">
    <property type="protein sequence ID" value="NBI05800.1"/>
    <property type="molecule type" value="Genomic_DNA"/>
</dbReference>
<comment type="similarity">
    <text evidence="2 9">Belongs to the peptidase M18 family.</text>
</comment>
<dbReference type="Gene3D" id="2.30.250.10">
    <property type="entry name" value="Aminopeptidase i, Domain 2"/>
    <property type="match status" value="1"/>
</dbReference>
<evidence type="ECO:0000256" key="2">
    <source>
        <dbReference type="ARBA" id="ARBA00008290"/>
    </source>
</evidence>
<sequence>MSEETKGKKLQKTLTHKWENVWEKIDQNENQQIFEFGDDYKEFLNVSKTERLATDEIIRIAEENGYENLDNLIKNGSKLKPGQKIYANNKGKSVVMYIIGTEDITEGMNIIGSHVDAPRIDLKQFPLYEDSELALLKTHYYGGIKKYQWVSLPLALHGVIVKNNGEKVNISIGEDENDPIFMITDLLPHLAKDQMAKKLSEGITGEGLNIVIGSIPYSEKDLTEKIKLNILSTLNEKYDITEQDFTTAEFQAVPAGKARDLGLDRSLIAAYAHDDRVCAYTSLRAILDIDNPTKTAVALFADKEEIGSVGNTGMNSLFFENITAEVVSLVKDNYNELLLKRTLLNSRVLSADVSAGFDPNYPEVLDKRNAPFIGKGITLVKYTGARGKGGSNDANAEYISDIRRIFNENNIVWQMGELGKVDQGGGGTIAYMLSKYGMEVVDCGVPVLSMHAPYEVVSKADVYMTYKGYYAFYKA</sequence>
<dbReference type="NCBIfam" id="NF002600">
    <property type="entry name" value="PRK02256.1"/>
    <property type="match status" value="1"/>
</dbReference>
<comment type="cofactor">
    <cofactor evidence="1 10">
        <name>Zn(2+)</name>
        <dbReference type="ChEBI" id="CHEBI:29105"/>
    </cofactor>
</comment>
<reference evidence="11 12" key="1">
    <citation type="submission" date="2018-08" db="EMBL/GenBank/DDBJ databases">
        <title>Murine metabolic-syndrome-specific gut microbial biobank.</title>
        <authorList>
            <person name="Liu C."/>
        </authorList>
    </citation>
    <scope>NUCLEOTIDE SEQUENCE [LARGE SCALE GENOMIC DNA]</scope>
    <source>
        <strain evidence="11 12">583</strain>
    </source>
</reference>
<dbReference type="PANTHER" id="PTHR28570:SF2">
    <property type="entry name" value="M18 FAMILY AMINOPEPTIDASE 1-RELATED"/>
    <property type="match status" value="1"/>
</dbReference>
<dbReference type="GO" id="GO:0008270">
    <property type="term" value="F:zinc ion binding"/>
    <property type="evidence" value="ECO:0007669"/>
    <property type="project" value="InterPro"/>
</dbReference>
<dbReference type="SUPFAM" id="SSF101821">
    <property type="entry name" value="Aminopeptidase/glucanase lid domain"/>
    <property type="match status" value="1"/>
</dbReference>
<name>A0A845QUT6_9CLOT</name>
<dbReference type="OrthoDB" id="89722at2"/>
<dbReference type="InterPro" id="IPR001948">
    <property type="entry name" value="Peptidase_M18"/>
</dbReference>
<dbReference type="EC" id="3.4.11.-" evidence="10"/>
<dbReference type="FunFam" id="2.30.250.10:FF:000006">
    <property type="entry name" value="Probable M18 family aminopeptidase 1"/>
    <property type="match status" value="1"/>
</dbReference>
<evidence type="ECO:0000256" key="5">
    <source>
        <dbReference type="ARBA" id="ARBA00022723"/>
    </source>
</evidence>